<organism evidence="1 3">
    <name type="scientific">Streptococcus equinus JB1</name>
    <dbReference type="NCBI Taxonomy" id="1294274"/>
    <lineage>
        <taxon>Bacteria</taxon>
        <taxon>Bacillati</taxon>
        <taxon>Bacillota</taxon>
        <taxon>Bacilli</taxon>
        <taxon>Lactobacillales</taxon>
        <taxon>Streptococcaceae</taxon>
        <taxon>Streptococcus</taxon>
    </lineage>
</organism>
<comment type="caution">
    <text evidence="1">The sequence shown here is derived from an EMBL/GenBank/DDBJ whole genome shotgun (WGS) entry which is preliminary data.</text>
</comment>
<protein>
    <submittedName>
        <fullName evidence="1">Uncharacterized protein</fullName>
    </submittedName>
</protein>
<sequence>MIEATVGSITAPYLVGKKYYKTAKKWATSAYAEYRFSENGVGSTIIKKSDKTVDHVLDFIFGTSDSLKKNEHHSIVKFHSGRVTKSFEKIMKTLGETDYSKEVRKSLKTIEKDGLKGAAKAKEIAKGVVRGTKSNVISEAEEAFNAKTLKNVIKATKKSGRITKGVKTAFKESNVGTALKTGSKFAKGVAVLNVVDGVVETFGNVEKNKTQAKRQGLHGAEVSASVATGFVVDAAKATVKGVASTATATAGAAAVGMLATAAVGTAPVLLTGSVAILAGVAAVKGVDWVDKKFNITGGIKSKANSFIKGCGDFVKGMKGWNYEIN</sequence>
<dbReference type="Proteomes" id="UP000029382">
    <property type="component" value="Unassembled WGS sequence"/>
</dbReference>
<evidence type="ECO:0000313" key="3">
    <source>
        <dbReference type="Proteomes" id="UP000029382"/>
    </source>
</evidence>
<reference evidence="1 3" key="1">
    <citation type="journal article" date="2014" name="Genome Announc.">
        <title>Draft Genome Sequences of Streptococcus bovis Strains ATCC 33317 and JB1.</title>
        <authorList>
            <person name="Benahmed F.H."/>
            <person name="Gopinath G.R."/>
            <person name="Harbottle H."/>
            <person name="Cotta M.A."/>
            <person name="Luo Y."/>
            <person name="Henderson C."/>
            <person name="Teri P."/>
            <person name="Soppet D."/>
            <person name="Rasmussen M."/>
            <person name="Whitehead T.R."/>
            <person name="Davidson M."/>
        </authorList>
    </citation>
    <scope>NUCLEOTIDE SEQUENCE [LARGE SCALE GENOMIC DNA]</scope>
    <source>
        <strain evidence="1 3">JB1</strain>
    </source>
</reference>
<proteinExistence type="predicted"/>
<dbReference type="RefSeq" id="WP_039696122.1">
    <property type="nucleotide sequence ID" value="NZ_AUZH01000011.1"/>
</dbReference>
<name>A0A091BVW1_STREI</name>
<keyword evidence="4" id="KW-1185">Reference proteome</keyword>
<evidence type="ECO:0000313" key="1">
    <source>
        <dbReference type="EMBL" id="KFN88615.1"/>
    </source>
</evidence>
<dbReference type="EMBL" id="FOTG01000006">
    <property type="protein sequence ID" value="SFL28094.1"/>
    <property type="molecule type" value="Genomic_DNA"/>
</dbReference>
<reference evidence="2 4" key="2">
    <citation type="submission" date="2016-10" db="EMBL/GenBank/DDBJ databases">
        <authorList>
            <person name="Varghese N."/>
            <person name="Submissions S."/>
        </authorList>
    </citation>
    <scope>NUCLEOTIDE SEQUENCE [LARGE SCALE GENOMIC DNA]</scope>
    <source>
        <strain evidence="2 4">JB1</strain>
    </source>
</reference>
<dbReference type="AlphaFoldDB" id="A0A091BVW1"/>
<gene>
    <name evidence="1" type="ORF">H702_01745</name>
    <name evidence="2" type="ORF">SAMN02910290_01173</name>
</gene>
<dbReference type="Proteomes" id="UP000182793">
    <property type="component" value="Unassembled WGS sequence"/>
</dbReference>
<evidence type="ECO:0000313" key="4">
    <source>
        <dbReference type="Proteomes" id="UP000182793"/>
    </source>
</evidence>
<accession>A0A091BVW1</accession>
<evidence type="ECO:0000313" key="2">
    <source>
        <dbReference type="EMBL" id="SFL28094.1"/>
    </source>
</evidence>
<dbReference type="EMBL" id="AUZH01000011">
    <property type="protein sequence ID" value="KFN88615.1"/>
    <property type="molecule type" value="Genomic_DNA"/>
</dbReference>